<dbReference type="GO" id="GO:0016740">
    <property type="term" value="F:transferase activity"/>
    <property type="evidence" value="ECO:0007669"/>
    <property type="project" value="UniProtKB-KW"/>
</dbReference>
<accession>A0ABU3A1G5</accession>
<comment type="caution">
    <text evidence="2">The sequence shown here is derived from an EMBL/GenBank/DDBJ whole genome shotgun (WGS) entry which is preliminary data.</text>
</comment>
<dbReference type="InterPro" id="IPR037359">
    <property type="entry name" value="NST/OST"/>
</dbReference>
<gene>
    <name evidence="2" type="ORF">RM573_04310</name>
</gene>
<name>A0ABU3A1G5_9GAMM</name>
<dbReference type="InterPro" id="IPR027417">
    <property type="entry name" value="P-loop_NTPase"/>
</dbReference>
<evidence type="ECO:0000313" key="3">
    <source>
        <dbReference type="Proteomes" id="UP001266357"/>
    </source>
</evidence>
<dbReference type="PANTHER" id="PTHR10605">
    <property type="entry name" value="HEPARAN SULFATE SULFOTRANSFERASE"/>
    <property type="match status" value="1"/>
</dbReference>
<sequence length="328" mass="38913">MHNSEPWLAPNDTDLPDFIIAGAMKSGTTTLHAILNQHPDVYMPEKELHFFDMDNLIQHPEFNTFDKQFWHCQNLNNEPEVYWQWYKQQFSGASNNQLIGEDSTTYINSELALQRLSKQNKKIKLIIMLRQPTARTYSHYWHMVKAGRAMFSFEDMLQYQPQLLLERSAYVKQLKVLFSYFAEEQVKVVLFEDFLTNKVKVLDEICQFLNIDVEKLPKSALELHQNKARIPKYIKLHLLKTRLFRSNNDNNYINYFSSTEKEDNNKQVYSPHFFGRLANKVYSTINPLIEKQPARIHPSTKVFLDGYFLEEMKEINELLKQDILAKWF</sequence>
<keyword evidence="1 2" id="KW-0808">Transferase</keyword>
<dbReference type="Proteomes" id="UP001266357">
    <property type="component" value="Unassembled WGS sequence"/>
</dbReference>
<keyword evidence="3" id="KW-1185">Reference proteome</keyword>
<dbReference type="EC" id="2.8.2.-" evidence="2"/>
<protein>
    <submittedName>
        <fullName evidence="2">Sulfotransferase</fullName>
        <ecNumber evidence="2">2.8.2.-</ecNumber>
    </submittedName>
</protein>
<dbReference type="SUPFAM" id="SSF52540">
    <property type="entry name" value="P-loop containing nucleoside triphosphate hydrolases"/>
    <property type="match status" value="1"/>
</dbReference>
<dbReference type="PANTHER" id="PTHR10605:SF56">
    <property type="entry name" value="BIFUNCTIONAL HEPARAN SULFATE N-DEACETYLASE_N-SULFOTRANSFERASE"/>
    <property type="match status" value="1"/>
</dbReference>
<reference evidence="2 3" key="1">
    <citation type="submission" date="2023-09" db="EMBL/GenBank/DDBJ databases">
        <authorList>
            <person name="Rey-Velasco X."/>
        </authorList>
    </citation>
    <scope>NUCLEOTIDE SEQUENCE [LARGE SCALE GENOMIC DNA]</scope>
    <source>
        <strain evidence="2 3">W431</strain>
    </source>
</reference>
<evidence type="ECO:0000256" key="1">
    <source>
        <dbReference type="ARBA" id="ARBA00022679"/>
    </source>
</evidence>
<dbReference type="EMBL" id="JAVRIF010000002">
    <property type="protein sequence ID" value="MDT0602806.1"/>
    <property type="molecule type" value="Genomic_DNA"/>
</dbReference>
<dbReference type="RefSeq" id="WP_311577822.1">
    <property type="nucleotide sequence ID" value="NZ_JAVRIF010000002.1"/>
</dbReference>
<evidence type="ECO:0000313" key="2">
    <source>
        <dbReference type="EMBL" id="MDT0602806.1"/>
    </source>
</evidence>
<dbReference type="Pfam" id="PF13469">
    <property type="entry name" value="Sulfotransfer_3"/>
    <property type="match status" value="1"/>
</dbReference>
<proteinExistence type="predicted"/>
<dbReference type="Gene3D" id="3.40.50.300">
    <property type="entry name" value="P-loop containing nucleotide triphosphate hydrolases"/>
    <property type="match status" value="1"/>
</dbReference>
<organism evidence="2 3">
    <name type="scientific">Thalassotalea castellviae</name>
    <dbReference type="NCBI Taxonomy" id="3075612"/>
    <lineage>
        <taxon>Bacteria</taxon>
        <taxon>Pseudomonadati</taxon>
        <taxon>Pseudomonadota</taxon>
        <taxon>Gammaproteobacteria</taxon>
        <taxon>Alteromonadales</taxon>
        <taxon>Colwelliaceae</taxon>
        <taxon>Thalassotalea</taxon>
    </lineage>
</organism>